<comment type="caution">
    <text evidence="2">The sequence shown here is derived from an EMBL/GenBank/DDBJ whole genome shotgun (WGS) entry which is preliminary data.</text>
</comment>
<evidence type="ECO:0000259" key="1">
    <source>
        <dbReference type="Pfam" id="PF12969"/>
    </source>
</evidence>
<dbReference type="Proteomes" id="UP000307657">
    <property type="component" value="Unassembled WGS sequence"/>
</dbReference>
<dbReference type="Pfam" id="PF12969">
    <property type="entry name" value="DUF3857"/>
    <property type="match status" value="1"/>
</dbReference>
<proteinExistence type="predicted"/>
<accession>A0A4U0EZV7</accession>
<dbReference type="Gene3D" id="3.10.620.30">
    <property type="match status" value="1"/>
</dbReference>
<evidence type="ECO:0000313" key="3">
    <source>
        <dbReference type="Proteomes" id="UP000307657"/>
    </source>
</evidence>
<gene>
    <name evidence="2" type="ORF">E5167_03360</name>
</gene>
<dbReference type="OrthoDB" id="98874at2"/>
<keyword evidence="3" id="KW-1185">Reference proteome</keyword>
<sequence>MKKLFSLLFLVICFSVKSQNYNYGKISKEDFSTPIDSEDDAVILYKNRKTNFDYNASDGWVVVTKIHQRIKINSKSGLGWGTHSRLLLKSGENEEEEMVDIKGATYNLTGGKIEKTKLKNNGIFEEDLNKYRNKVSLTMPNVKEGSVIEYQYTIRSPFWNIKRVDLQYDIPIKKAEVKINIPEYFIYNRFQKGYHPLELTQTTSNRKIQYVWRETTGVIATERRESELDFKETRYLILANNIPSMKNEKYVNNINNYRTSFLFELAQYRRPNSIFKNYSLTWDDVVNTIYRSDYFGAELKKTGYYKDDIDAIISANSSLDNRVYNIYNFVKSKVKWNGYYGKHVDQGVRKAYKEQTGNVAEINLMLTSMLKYAGLNANPVLISTRSNGIPLFPTLNGYNYVVAGVEGENGVILLDATDKFSSPDILPFRALNWEGRLVREDGSSSLINLYPEQASKSTISMMVKLNANGDIEGSYRKVVTNHDAMLYRENYVNMNKDQYLEDLENSFTDLVVSDFQVKNDKDLSKPVMESYSFNLENQLDNLGGQIFITPLFFLAEKENPFKLEQREYPIDFGYPSEKKYRINISLPEGYDVESMPESVAFTLPENIGSFKYIISRNGSTIQVLVDFAINQPIISAEYYSTIKDLFKQIIDKENEQIILKKM</sequence>
<name>A0A4U0EZV7_9FLAO</name>
<feature type="domain" description="DUF3857" evidence="1">
    <location>
        <begin position="64"/>
        <end position="213"/>
    </location>
</feature>
<organism evidence="2 3">
    <name type="scientific">Pontimicrobium aquaticum</name>
    <dbReference type="NCBI Taxonomy" id="2565367"/>
    <lineage>
        <taxon>Bacteria</taxon>
        <taxon>Pseudomonadati</taxon>
        <taxon>Bacteroidota</taxon>
        <taxon>Flavobacteriia</taxon>
        <taxon>Flavobacteriales</taxon>
        <taxon>Flavobacteriaceae</taxon>
        <taxon>Pontimicrobium</taxon>
    </lineage>
</organism>
<dbReference type="AlphaFoldDB" id="A0A4U0EZV7"/>
<evidence type="ECO:0000313" key="2">
    <source>
        <dbReference type="EMBL" id="TJY36994.1"/>
    </source>
</evidence>
<reference evidence="2 3" key="1">
    <citation type="submission" date="2019-04" db="EMBL/GenBank/DDBJ databases">
        <title>Lacinutrix sp. nov., isolated from marine water.</title>
        <authorList>
            <person name="Kim W."/>
        </authorList>
    </citation>
    <scope>NUCLEOTIDE SEQUENCE [LARGE SCALE GENOMIC DNA]</scope>
    <source>
        <strain evidence="2 3">CAU 1491</strain>
    </source>
</reference>
<dbReference type="EMBL" id="SUPL01000002">
    <property type="protein sequence ID" value="TJY36994.1"/>
    <property type="molecule type" value="Genomic_DNA"/>
</dbReference>
<dbReference type="RefSeq" id="WP_136841056.1">
    <property type="nucleotide sequence ID" value="NZ_SUPL01000002.1"/>
</dbReference>
<dbReference type="Gene3D" id="2.60.40.3140">
    <property type="match status" value="1"/>
</dbReference>
<dbReference type="InterPro" id="IPR024618">
    <property type="entry name" value="DUF3857"/>
</dbReference>
<dbReference type="Gene3D" id="2.60.120.1130">
    <property type="match status" value="1"/>
</dbReference>
<protein>
    <submittedName>
        <fullName evidence="2">DUF3857 domain-containing protein</fullName>
    </submittedName>
</protein>